<accession>A0A4S4MTB1</accession>
<sequence length="372" mass="42154">MPFAPVNDDGAKMEYEDSGAPADSTTYATVLVLHGGYFNNGIFRRLIPFAAASSLRLVLLNARDVGQSTPYTELELSLLQSNDKAKQEAFFRKCVPEYAAFVAWYVQHEEIPLLKVEECGLRTGGISLVGWSAANDWFIPFFAMPEELPERVRVAIEPYLRSWVMYDSTYYAIGKPDPPNDLVYCPLRDTEMTQAEQAEAFPAWVSGYYFNHKPIVRAAFEATSLAAFPSIAAFCTGIDIERDANEVKRAPTLYTIPKETLAEITSPDAFVRSILPVLFFDKTLYAEYIRRVIFDEDLAKRYFPRVDVRVVSCMQGQGDCLYCTYALKEMLLKRKEKGRGGRKMDIVPVDGFNHMAHWDEPEKMVKLFASII</sequence>
<reference evidence="2 3" key="1">
    <citation type="submission" date="2019-02" db="EMBL/GenBank/DDBJ databases">
        <title>Genome sequencing of the rare red list fungi Antrodiella citrinella (Flaviporus citrinellus).</title>
        <authorList>
            <person name="Buettner E."/>
            <person name="Kellner H."/>
        </authorList>
    </citation>
    <scope>NUCLEOTIDE SEQUENCE [LARGE SCALE GENOMIC DNA]</scope>
    <source>
        <strain evidence="2 3">DSM 108506</strain>
    </source>
</reference>
<evidence type="ECO:0000313" key="3">
    <source>
        <dbReference type="Proteomes" id="UP000308730"/>
    </source>
</evidence>
<feature type="region of interest" description="Disordered" evidence="1">
    <location>
        <begin position="1"/>
        <end position="21"/>
    </location>
</feature>
<organism evidence="2 3">
    <name type="scientific">Antrodiella citrinella</name>
    <dbReference type="NCBI Taxonomy" id="2447956"/>
    <lineage>
        <taxon>Eukaryota</taxon>
        <taxon>Fungi</taxon>
        <taxon>Dikarya</taxon>
        <taxon>Basidiomycota</taxon>
        <taxon>Agaricomycotina</taxon>
        <taxon>Agaricomycetes</taxon>
        <taxon>Polyporales</taxon>
        <taxon>Steccherinaceae</taxon>
        <taxon>Antrodiella</taxon>
    </lineage>
</organism>
<dbReference type="OrthoDB" id="3466517at2759"/>
<name>A0A4S4MTB1_9APHY</name>
<evidence type="ECO:0000256" key="1">
    <source>
        <dbReference type="SAM" id="MobiDB-lite"/>
    </source>
</evidence>
<protein>
    <recommendedName>
        <fullName evidence="4">AB hydrolase-1 domain-containing protein</fullName>
    </recommendedName>
</protein>
<keyword evidence="3" id="KW-1185">Reference proteome</keyword>
<dbReference type="InterPro" id="IPR029058">
    <property type="entry name" value="AB_hydrolase_fold"/>
</dbReference>
<dbReference type="SUPFAM" id="SSF53474">
    <property type="entry name" value="alpha/beta-Hydrolases"/>
    <property type="match status" value="1"/>
</dbReference>
<gene>
    <name evidence="2" type="ORF">EUX98_g4744</name>
</gene>
<evidence type="ECO:0000313" key="2">
    <source>
        <dbReference type="EMBL" id="THH29454.1"/>
    </source>
</evidence>
<comment type="caution">
    <text evidence="2">The sequence shown here is derived from an EMBL/GenBank/DDBJ whole genome shotgun (WGS) entry which is preliminary data.</text>
</comment>
<dbReference type="Gene3D" id="3.40.50.1820">
    <property type="entry name" value="alpha/beta hydrolase"/>
    <property type="match status" value="1"/>
</dbReference>
<dbReference type="Proteomes" id="UP000308730">
    <property type="component" value="Unassembled WGS sequence"/>
</dbReference>
<proteinExistence type="predicted"/>
<dbReference type="EMBL" id="SGPM01000123">
    <property type="protein sequence ID" value="THH29454.1"/>
    <property type="molecule type" value="Genomic_DNA"/>
</dbReference>
<dbReference type="AlphaFoldDB" id="A0A4S4MTB1"/>
<evidence type="ECO:0008006" key="4">
    <source>
        <dbReference type="Google" id="ProtNLM"/>
    </source>
</evidence>